<evidence type="ECO:0000256" key="1">
    <source>
        <dbReference type="ARBA" id="ARBA00009404"/>
    </source>
</evidence>
<name>A0A5C1QN34_9SPIO</name>
<evidence type="ECO:0000259" key="4">
    <source>
        <dbReference type="PROSITE" id="PS50893"/>
    </source>
</evidence>
<dbReference type="PANTHER" id="PTHR43790:SF2">
    <property type="entry name" value="AUTOINDUCER 2 IMPORT ATP-BINDING PROTEIN LSRA"/>
    <property type="match status" value="1"/>
</dbReference>
<comment type="similarity">
    <text evidence="1">Belongs to the ABC transporter superfamily. AI-2 autoinducer porter (TC 3.A.1.2.8) family.</text>
</comment>
<evidence type="ECO:0000256" key="3">
    <source>
        <dbReference type="ARBA" id="ARBA00022840"/>
    </source>
</evidence>
<dbReference type="InterPro" id="IPR003439">
    <property type="entry name" value="ABC_transporter-like_ATP-bd"/>
</dbReference>
<organism evidence="5 6">
    <name type="scientific">Oceanispirochaeta crateris</name>
    <dbReference type="NCBI Taxonomy" id="2518645"/>
    <lineage>
        <taxon>Bacteria</taxon>
        <taxon>Pseudomonadati</taxon>
        <taxon>Spirochaetota</taxon>
        <taxon>Spirochaetia</taxon>
        <taxon>Spirochaetales</taxon>
        <taxon>Spirochaetaceae</taxon>
        <taxon>Oceanispirochaeta</taxon>
    </lineage>
</organism>
<gene>
    <name evidence="5" type="ORF">EXM22_10385</name>
</gene>
<dbReference type="InterPro" id="IPR050107">
    <property type="entry name" value="ABC_carbohydrate_import_ATPase"/>
</dbReference>
<dbReference type="CDD" id="cd03215">
    <property type="entry name" value="ABC_Carb_Monos_II"/>
    <property type="match status" value="1"/>
</dbReference>
<dbReference type="SUPFAM" id="SSF52540">
    <property type="entry name" value="P-loop containing nucleoside triphosphate hydrolases"/>
    <property type="match status" value="2"/>
</dbReference>
<dbReference type="Pfam" id="PF00005">
    <property type="entry name" value="ABC_tran"/>
    <property type="match status" value="2"/>
</dbReference>
<dbReference type="CDD" id="cd03216">
    <property type="entry name" value="ABC_Carb_Monos_I"/>
    <property type="match status" value="1"/>
</dbReference>
<evidence type="ECO:0000313" key="5">
    <source>
        <dbReference type="EMBL" id="QEN08370.1"/>
    </source>
</evidence>
<proteinExistence type="inferred from homology"/>
<protein>
    <submittedName>
        <fullName evidence="5">Sugar ABC transporter ATP-binding protein</fullName>
    </submittedName>
</protein>
<keyword evidence="2" id="KW-0547">Nucleotide-binding</keyword>
<feature type="domain" description="ABC transporter" evidence="4">
    <location>
        <begin position="15"/>
        <end position="250"/>
    </location>
</feature>
<keyword evidence="3 5" id="KW-0067">ATP-binding</keyword>
<dbReference type="KEGG" id="ock:EXM22_10385"/>
<dbReference type="InterPro" id="IPR027417">
    <property type="entry name" value="P-loop_NTPase"/>
</dbReference>
<evidence type="ECO:0000313" key="6">
    <source>
        <dbReference type="Proteomes" id="UP000324209"/>
    </source>
</evidence>
<keyword evidence="6" id="KW-1185">Reference proteome</keyword>
<evidence type="ECO:0000256" key="2">
    <source>
        <dbReference type="ARBA" id="ARBA00022741"/>
    </source>
</evidence>
<dbReference type="Proteomes" id="UP000324209">
    <property type="component" value="Chromosome"/>
</dbReference>
<dbReference type="GO" id="GO:0016887">
    <property type="term" value="F:ATP hydrolysis activity"/>
    <property type="evidence" value="ECO:0007669"/>
    <property type="project" value="InterPro"/>
</dbReference>
<dbReference type="GO" id="GO:0005524">
    <property type="term" value="F:ATP binding"/>
    <property type="evidence" value="ECO:0007669"/>
    <property type="project" value="UniProtKB-KW"/>
</dbReference>
<accession>A0A5C1QN34</accession>
<dbReference type="InterPro" id="IPR003593">
    <property type="entry name" value="AAA+_ATPase"/>
</dbReference>
<reference evidence="5 6" key="1">
    <citation type="submission" date="2019-02" db="EMBL/GenBank/DDBJ databases">
        <title>Complete Genome Sequence and Methylome Analysis of free living Spirochaetas.</title>
        <authorList>
            <person name="Fomenkov A."/>
            <person name="Dubinina G."/>
            <person name="Leshcheva N."/>
            <person name="Mikheeva N."/>
            <person name="Grabovich M."/>
            <person name="Vincze T."/>
            <person name="Roberts R.J."/>
        </authorList>
    </citation>
    <scope>NUCLEOTIDE SEQUENCE [LARGE SCALE GENOMIC DNA]</scope>
    <source>
        <strain evidence="5 6">K2</strain>
    </source>
</reference>
<dbReference type="PANTHER" id="PTHR43790">
    <property type="entry name" value="CARBOHYDRATE TRANSPORT ATP-BINDING PROTEIN MG119-RELATED"/>
    <property type="match status" value="1"/>
</dbReference>
<dbReference type="OrthoDB" id="9771863at2"/>
<dbReference type="EMBL" id="CP036150">
    <property type="protein sequence ID" value="QEN08370.1"/>
    <property type="molecule type" value="Genomic_DNA"/>
</dbReference>
<dbReference type="PROSITE" id="PS50893">
    <property type="entry name" value="ABC_TRANSPORTER_2"/>
    <property type="match status" value="2"/>
</dbReference>
<dbReference type="AlphaFoldDB" id="A0A5C1QN34"/>
<dbReference type="Gene3D" id="3.40.50.300">
    <property type="entry name" value="P-loop containing nucleotide triphosphate hydrolases"/>
    <property type="match status" value="2"/>
</dbReference>
<dbReference type="SMART" id="SM00382">
    <property type="entry name" value="AAA"/>
    <property type="match status" value="2"/>
</dbReference>
<feature type="domain" description="ABC transporter" evidence="4">
    <location>
        <begin position="262"/>
        <end position="505"/>
    </location>
</feature>
<sequence>MHRGMIISRWMNVLLKLSDICRSFNSVPVLRNINVDFHSGEIHSIVGENGAGKTTLVHIISGLLKPDNGEIQVNGRTWSSLGYQTALKMGIVIVRQNLILPGKSTLAEYIFLGREPSLWGVIDYKTIYKKSDEILRRLQLSFSSSTRVEELNLAEKRMLAVARAVYLHPKILILDEATNLFSTTESERFNRLMGILRNEGMCIIHISHKLDEVLRISDRITVLREGALIVSSLTEKLTRDDVISHMVGKEFTQTYYWKPHFSGGDEILTVQGLGKNRRLKNISLSLREGEVLGLAGLVGSGRTTLGRILFGLDKPDEGTILLRGKSVSIDSPRQALNLGIGYTSEDRHSFGVMEDQSMGFNLTVNILKRISQFFYILKRKERAAISNAMECFLLGKYSPDQLVKTLSGGTQQKVAFARCTSNHPDILIVDEPAREVDIEGSKEIFSILNNLAGQKTAVILISSVLGDLINNCDRILIMKSGQIVKELRKTEFNEEMILHYAIDSRISKKEDTSI</sequence>